<dbReference type="AlphaFoldDB" id="A0A0C2D1X1"/>
<comment type="caution">
    <text evidence="1">The sequence shown here is derived from an EMBL/GenBank/DDBJ whole genome shotgun (WGS) entry which is preliminary data.</text>
</comment>
<dbReference type="EMBL" id="JMCC02000028">
    <property type="protein sequence ID" value="KIG17216.1"/>
    <property type="molecule type" value="Genomic_DNA"/>
</dbReference>
<protein>
    <recommendedName>
        <fullName evidence="3">STAS domain-containing protein</fullName>
    </recommendedName>
</protein>
<reference evidence="1 2" key="1">
    <citation type="submission" date="2014-12" db="EMBL/GenBank/DDBJ databases">
        <title>Genome assembly of Enhygromyxa salina DSM 15201.</title>
        <authorList>
            <person name="Sharma G."/>
            <person name="Subramanian S."/>
        </authorList>
    </citation>
    <scope>NUCLEOTIDE SEQUENCE [LARGE SCALE GENOMIC DNA]</scope>
    <source>
        <strain evidence="1 2">DSM 15201</strain>
    </source>
</reference>
<dbReference type="RefSeq" id="WP_052548531.1">
    <property type="nucleotide sequence ID" value="NZ_JMCC02000028.1"/>
</dbReference>
<proteinExistence type="predicted"/>
<evidence type="ECO:0000313" key="2">
    <source>
        <dbReference type="Proteomes" id="UP000031599"/>
    </source>
</evidence>
<evidence type="ECO:0008006" key="3">
    <source>
        <dbReference type="Google" id="ProtNLM"/>
    </source>
</evidence>
<accession>A0A0C2D1X1</accession>
<sequence>MSSQAELDLQIDLTGAVVVKWSGSANDRQPAAALNPLFERLLSMGRYLRFDFSELQHISSTTLVVVLRFFKKLNAMGVGFDFRYDESVSWQRMMFAPVSALAAPPSMLLSAAA</sequence>
<organism evidence="1 2">
    <name type="scientific">Enhygromyxa salina</name>
    <dbReference type="NCBI Taxonomy" id="215803"/>
    <lineage>
        <taxon>Bacteria</taxon>
        <taxon>Pseudomonadati</taxon>
        <taxon>Myxococcota</taxon>
        <taxon>Polyangia</taxon>
        <taxon>Nannocystales</taxon>
        <taxon>Nannocystaceae</taxon>
        <taxon>Enhygromyxa</taxon>
    </lineage>
</organism>
<name>A0A0C2D1X1_9BACT</name>
<gene>
    <name evidence="1" type="ORF">DB30_03529</name>
</gene>
<evidence type="ECO:0000313" key="1">
    <source>
        <dbReference type="EMBL" id="KIG17216.1"/>
    </source>
</evidence>
<dbReference type="Proteomes" id="UP000031599">
    <property type="component" value="Unassembled WGS sequence"/>
</dbReference>